<comment type="caution">
    <text evidence="1">The sequence shown here is derived from an EMBL/GenBank/DDBJ whole genome shotgun (WGS) entry which is preliminary data.</text>
</comment>
<dbReference type="PATRIC" id="fig|1395125.3.peg.247"/>
<sequence length="53" mass="6284">MIINKNEMNHRLISFTYGFIQSHIIFFLKKNCQVKASIKGCDYPYFMTPFPAH</sequence>
<evidence type="ECO:0000313" key="1">
    <source>
        <dbReference type="EMBL" id="ERK02313.1"/>
    </source>
</evidence>
<proteinExistence type="predicted"/>
<dbReference type="Proteomes" id="UP000017023">
    <property type="component" value="Unassembled WGS sequence"/>
</dbReference>
<dbReference type="AlphaFoldDB" id="U2LCS9"/>
<protein>
    <recommendedName>
        <fullName evidence="3">Lipoprotein</fullName>
    </recommendedName>
</protein>
<gene>
    <name evidence="1" type="ORF">HMPREF9145_0461</name>
</gene>
<reference evidence="1 2" key="1">
    <citation type="submission" date="2013-08" db="EMBL/GenBank/DDBJ databases">
        <authorList>
            <person name="Durkin A.S."/>
            <person name="Haft D.R."/>
            <person name="McCorrison J."/>
            <person name="Torralba M."/>
            <person name="Gillis M."/>
            <person name="Haft D.H."/>
            <person name="Methe B."/>
            <person name="Sutton G."/>
            <person name="Nelson K.E."/>
        </authorList>
    </citation>
    <scope>NUCLEOTIDE SEQUENCE [LARGE SCALE GENOMIC DNA]</scope>
    <source>
        <strain evidence="1 2">F0493</strain>
    </source>
</reference>
<evidence type="ECO:0000313" key="2">
    <source>
        <dbReference type="Proteomes" id="UP000017023"/>
    </source>
</evidence>
<evidence type="ECO:0008006" key="3">
    <source>
        <dbReference type="Google" id="ProtNLM"/>
    </source>
</evidence>
<dbReference type="EMBL" id="AWGW01000006">
    <property type="protein sequence ID" value="ERK02313.1"/>
    <property type="molecule type" value="Genomic_DNA"/>
</dbReference>
<accession>U2LCS9</accession>
<name>U2LCS9_9BACT</name>
<organism evidence="1 2">
    <name type="scientific">Segatella salivae F0493</name>
    <dbReference type="NCBI Taxonomy" id="1395125"/>
    <lineage>
        <taxon>Bacteria</taxon>
        <taxon>Pseudomonadati</taxon>
        <taxon>Bacteroidota</taxon>
        <taxon>Bacteroidia</taxon>
        <taxon>Bacteroidales</taxon>
        <taxon>Prevotellaceae</taxon>
        <taxon>Segatella</taxon>
    </lineage>
</organism>